<dbReference type="InterPro" id="IPR018303">
    <property type="entry name" value="ATPase_P-typ_P_site"/>
</dbReference>
<feature type="region of interest" description="Disordered" evidence="10">
    <location>
        <begin position="691"/>
        <end position="712"/>
    </location>
</feature>
<dbReference type="GO" id="GO:0016887">
    <property type="term" value="F:ATP hydrolysis activity"/>
    <property type="evidence" value="ECO:0007669"/>
    <property type="project" value="InterPro"/>
</dbReference>
<dbReference type="STRING" id="395965.Msil_2905"/>
<dbReference type="PANTHER" id="PTHR48085:SF5">
    <property type="entry name" value="CADMIUM_ZINC-TRANSPORTING ATPASE HMA4-RELATED"/>
    <property type="match status" value="1"/>
</dbReference>
<evidence type="ECO:0000256" key="7">
    <source>
        <dbReference type="ARBA" id="ARBA00039097"/>
    </source>
</evidence>
<dbReference type="AlphaFoldDB" id="B8ETH9"/>
<dbReference type="Gene3D" id="3.40.50.1000">
    <property type="entry name" value="HAD superfamily/HAD-like"/>
    <property type="match status" value="1"/>
</dbReference>
<dbReference type="GO" id="GO:0046872">
    <property type="term" value="F:metal ion binding"/>
    <property type="evidence" value="ECO:0007669"/>
    <property type="project" value="UniProtKB-KW"/>
</dbReference>
<dbReference type="InterPro" id="IPR051014">
    <property type="entry name" value="Cation_Transport_ATPase_IB"/>
</dbReference>
<dbReference type="GO" id="GO:0016463">
    <property type="term" value="F:P-type zinc transporter activity"/>
    <property type="evidence" value="ECO:0007669"/>
    <property type="project" value="UniProtKB-EC"/>
</dbReference>
<dbReference type="eggNOG" id="COG2217">
    <property type="taxonomic scope" value="Bacteria"/>
</dbReference>
<dbReference type="PROSITE" id="PS01229">
    <property type="entry name" value="COF_2"/>
    <property type="match status" value="1"/>
</dbReference>
<comment type="subcellular location">
    <subcellularLocation>
        <location evidence="9">Cell membrane</location>
    </subcellularLocation>
    <subcellularLocation>
        <location evidence="1">Membrane</location>
    </subcellularLocation>
</comment>
<protein>
    <recommendedName>
        <fullName evidence="7">P-type Zn(2+) transporter</fullName>
        <ecNumber evidence="7">7.2.2.12</ecNumber>
    </recommendedName>
</protein>
<dbReference type="PANTHER" id="PTHR48085">
    <property type="entry name" value="CADMIUM/ZINC-TRANSPORTING ATPASE HMA2-RELATED"/>
    <property type="match status" value="1"/>
</dbReference>
<keyword evidence="13" id="KW-1185">Reference proteome</keyword>
<dbReference type="KEGG" id="msl:Msil_2905"/>
<evidence type="ECO:0000256" key="2">
    <source>
        <dbReference type="ARBA" id="ARBA00006024"/>
    </source>
</evidence>
<dbReference type="SUPFAM" id="SSF56784">
    <property type="entry name" value="HAD-like"/>
    <property type="match status" value="1"/>
</dbReference>
<keyword evidence="9" id="KW-0067">ATP-binding</keyword>
<dbReference type="Pfam" id="PF00702">
    <property type="entry name" value="Hydrolase"/>
    <property type="match status" value="1"/>
</dbReference>
<evidence type="ECO:0000256" key="3">
    <source>
        <dbReference type="ARBA" id="ARBA00022692"/>
    </source>
</evidence>
<evidence type="ECO:0000256" key="1">
    <source>
        <dbReference type="ARBA" id="ARBA00004370"/>
    </source>
</evidence>
<dbReference type="PROSITE" id="PS00154">
    <property type="entry name" value="ATPASE_E1_E2"/>
    <property type="match status" value="1"/>
</dbReference>
<keyword evidence="6" id="KW-0472">Membrane</keyword>
<evidence type="ECO:0000256" key="6">
    <source>
        <dbReference type="ARBA" id="ARBA00023136"/>
    </source>
</evidence>
<dbReference type="NCBIfam" id="TIGR01525">
    <property type="entry name" value="ATPase-IB_hvy"/>
    <property type="match status" value="1"/>
</dbReference>
<evidence type="ECO:0000259" key="11">
    <source>
        <dbReference type="Pfam" id="PF00122"/>
    </source>
</evidence>
<comment type="similarity">
    <text evidence="2 9">Belongs to the cation transport ATPase (P-type) (TC 3.A.3) family. Type IB subfamily.</text>
</comment>
<dbReference type="PRINTS" id="PR00119">
    <property type="entry name" value="CATATPASE"/>
</dbReference>
<evidence type="ECO:0000256" key="8">
    <source>
        <dbReference type="ARBA" id="ARBA00047308"/>
    </source>
</evidence>
<evidence type="ECO:0000313" key="12">
    <source>
        <dbReference type="EMBL" id="ACK51821.1"/>
    </source>
</evidence>
<evidence type="ECO:0000256" key="4">
    <source>
        <dbReference type="ARBA" id="ARBA00022967"/>
    </source>
</evidence>
<dbReference type="InterPro" id="IPR001757">
    <property type="entry name" value="P_typ_ATPase"/>
</dbReference>
<dbReference type="SUPFAM" id="SSF81653">
    <property type="entry name" value="Calcium ATPase, transduction domain A"/>
    <property type="match status" value="1"/>
</dbReference>
<evidence type="ECO:0000256" key="9">
    <source>
        <dbReference type="RuleBase" id="RU362081"/>
    </source>
</evidence>
<dbReference type="InterPro" id="IPR008250">
    <property type="entry name" value="ATPase_P-typ_transduc_dom_A_sf"/>
</dbReference>
<dbReference type="SFLD" id="SFLDS00003">
    <property type="entry name" value="Haloacid_Dehalogenase"/>
    <property type="match status" value="1"/>
</dbReference>
<dbReference type="Pfam" id="PF00122">
    <property type="entry name" value="E1-E2_ATPase"/>
    <property type="match status" value="1"/>
</dbReference>
<dbReference type="PRINTS" id="PR00120">
    <property type="entry name" value="HATPASE"/>
</dbReference>
<dbReference type="GO" id="GO:0005886">
    <property type="term" value="C:plasma membrane"/>
    <property type="evidence" value="ECO:0007669"/>
    <property type="project" value="UniProtKB-SubCell"/>
</dbReference>
<dbReference type="GO" id="GO:0005524">
    <property type="term" value="F:ATP binding"/>
    <property type="evidence" value="ECO:0007669"/>
    <property type="project" value="UniProtKB-UniRule"/>
</dbReference>
<evidence type="ECO:0000256" key="5">
    <source>
        <dbReference type="ARBA" id="ARBA00022989"/>
    </source>
</evidence>
<dbReference type="Gene3D" id="2.70.150.10">
    <property type="entry name" value="Calcium-transporting ATPase, cytoplasmic transduction domain A"/>
    <property type="match status" value="1"/>
</dbReference>
<evidence type="ECO:0000313" key="13">
    <source>
        <dbReference type="Proteomes" id="UP000002257"/>
    </source>
</evidence>
<dbReference type="SFLD" id="SFLDG00002">
    <property type="entry name" value="C1.7:_P-type_atpase_like"/>
    <property type="match status" value="1"/>
</dbReference>
<dbReference type="InterPro" id="IPR036412">
    <property type="entry name" value="HAD-like_sf"/>
</dbReference>
<dbReference type="Proteomes" id="UP000002257">
    <property type="component" value="Chromosome"/>
</dbReference>
<proteinExistence type="inferred from homology"/>
<name>B8ETH9_METSB</name>
<organism evidence="12 13">
    <name type="scientific">Methylocella silvestris (strain DSM 15510 / CIP 108128 / LMG 27833 / NCIMB 13906 / BL2)</name>
    <dbReference type="NCBI Taxonomy" id="395965"/>
    <lineage>
        <taxon>Bacteria</taxon>
        <taxon>Pseudomonadati</taxon>
        <taxon>Pseudomonadota</taxon>
        <taxon>Alphaproteobacteria</taxon>
        <taxon>Hyphomicrobiales</taxon>
        <taxon>Beijerinckiaceae</taxon>
        <taxon>Methylocella</taxon>
    </lineage>
</organism>
<dbReference type="OrthoDB" id="391538at2"/>
<dbReference type="EMBL" id="CP001280">
    <property type="protein sequence ID" value="ACK51821.1"/>
    <property type="molecule type" value="Genomic_DNA"/>
</dbReference>
<dbReference type="InterPro" id="IPR023214">
    <property type="entry name" value="HAD_sf"/>
</dbReference>
<dbReference type="HOGENOM" id="CLU_001771_6_3_5"/>
<dbReference type="InterPro" id="IPR027256">
    <property type="entry name" value="P-typ_ATPase_IB"/>
</dbReference>
<gene>
    <name evidence="12" type="ordered locus">Msil_2905</name>
</gene>
<evidence type="ECO:0000256" key="10">
    <source>
        <dbReference type="SAM" id="MobiDB-lite"/>
    </source>
</evidence>
<dbReference type="EC" id="7.2.2.12" evidence="7"/>
<keyword evidence="3" id="KW-0812">Transmembrane</keyword>
<dbReference type="InterPro" id="IPR023299">
    <property type="entry name" value="ATPase_P-typ_cyto_dom_N"/>
</dbReference>
<keyword evidence="9" id="KW-0479">Metal-binding</keyword>
<dbReference type="RefSeq" id="WP_012591890.1">
    <property type="nucleotide sequence ID" value="NC_011666.1"/>
</dbReference>
<sequence>MVRIIHELPQRLRLRLASRPEDLARASTAVRRAPGVTAVRINPGCAALTAAYDGLPQTRAKILALAANPPAGAAPWEQPESSDRHTLILTAASLFVSMMAPRPLAAAVTFVNVAGTILRGAAAATHGLKVEVLDALAIGLPTLRGEYVTANFTRFLVALAAYIESTTVERSDELLRSLLRQQPADVWVKRESGELERIPFAQLRGGEHVAVGVGETIPVDGEIIEGDAYVDQAAVTGESLPIPRAPGDVALAGGIITDGRLVIRADRVGDSTTTGRITRYIQEALERPAEIQSVSDAMADRRVGITLASAAGVLALTRDWRRLESVLMVDYSCTVKLGTPIALKSAMYRAARQGCLVKSGQAIEILAGVDTVVFDKTGTLTQNTLDVTDICPLRPDVDEDLAVAIVASLGEHTAHPIARAIVDLAQQRHLAHIPHEEVNFIVGHGVEGAVNGETVCFGSRHFLEDDEHISFAPQRALAAKLRAEGKSLLFAAQENRPLAVFALRDSLRAEALSTLSRLRALGVKRLVMITGDHRAKAIAFGDALGMDDVFYEQQPEDKARIIGELMAKGARVAYIGDGVNDGPALMAADVGVAMPRAADIARATADIVLIEDRLDSLATMLEVSQQTMRLIRSNFRVAVGANTAILIGAVAGLLPARVTATLHNGATIAVLIRSLLSNRVPTGSALIALPGQREPQRLGDKTGEQNEASVAV</sequence>
<keyword evidence="9" id="KW-1003">Cell membrane</keyword>
<feature type="domain" description="P-type ATPase A" evidence="11">
    <location>
        <begin position="182"/>
        <end position="281"/>
    </location>
</feature>
<feature type="compositionally biased region" description="Basic and acidic residues" evidence="10">
    <location>
        <begin position="694"/>
        <end position="704"/>
    </location>
</feature>
<accession>B8ETH9</accession>
<keyword evidence="9" id="KW-0547">Nucleotide-binding</keyword>
<keyword evidence="5" id="KW-1133">Transmembrane helix</keyword>
<dbReference type="NCBIfam" id="TIGR01494">
    <property type="entry name" value="ATPase_P-type"/>
    <property type="match status" value="1"/>
</dbReference>
<comment type="catalytic activity">
    <reaction evidence="8">
        <text>Zn(2+)(in) + ATP + H2O = Zn(2+)(out) + ADP + phosphate + H(+)</text>
        <dbReference type="Rhea" id="RHEA:20621"/>
        <dbReference type="ChEBI" id="CHEBI:15377"/>
        <dbReference type="ChEBI" id="CHEBI:15378"/>
        <dbReference type="ChEBI" id="CHEBI:29105"/>
        <dbReference type="ChEBI" id="CHEBI:30616"/>
        <dbReference type="ChEBI" id="CHEBI:43474"/>
        <dbReference type="ChEBI" id="CHEBI:456216"/>
        <dbReference type="EC" id="7.2.2.12"/>
    </reaction>
</comment>
<dbReference type="Gene3D" id="3.40.1110.10">
    <property type="entry name" value="Calcium-transporting ATPase, cytoplasmic domain N"/>
    <property type="match status" value="1"/>
</dbReference>
<reference evidence="12 13" key="1">
    <citation type="journal article" date="2010" name="J. Bacteriol.">
        <title>Complete genome sequence of the aerobic facultative methanotroph Methylocella silvestris BL2.</title>
        <authorList>
            <person name="Chen Y."/>
            <person name="Crombie A."/>
            <person name="Rahman M.T."/>
            <person name="Dedysh S.N."/>
            <person name="Liesack W."/>
            <person name="Stott M.B."/>
            <person name="Alam M."/>
            <person name="Theisen A.R."/>
            <person name="Murrell J.C."/>
            <person name="Dunfield P.F."/>
        </authorList>
    </citation>
    <scope>NUCLEOTIDE SEQUENCE [LARGE SCALE GENOMIC DNA]</scope>
    <source>
        <strain evidence="13">DSM 15510 / CIP 108128 / LMG 27833 / NCIMB 13906 / BL2</strain>
    </source>
</reference>
<dbReference type="InterPro" id="IPR059000">
    <property type="entry name" value="ATPase_P-type_domA"/>
</dbReference>
<keyword evidence="4" id="KW-1278">Translocase</keyword>
<dbReference type="InterPro" id="IPR044492">
    <property type="entry name" value="P_typ_ATPase_HD_dom"/>
</dbReference>
<dbReference type="SFLD" id="SFLDF00027">
    <property type="entry name" value="p-type_atpase"/>
    <property type="match status" value="1"/>
</dbReference>